<evidence type="ECO:0000256" key="3">
    <source>
        <dbReference type="ARBA" id="ARBA00022722"/>
    </source>
</evidence>
<comment type="function">
    <text evidence="8">Toxic component of a toxin-antitoxin (TA) system. An RNase.</text>
</comment>
<dbReference type="EC" id="3.1.-.-" evidence="8"/>
<proteinExistence type="inferred from homology"/>
<dbReference type="OrthoDB" id="9796690at2"/>
<keyword evidence="8" id="KW-0800">Toxin</keyword>
<reference evidence="10" key="1">
    <citation type="submission" date="2018-10" db="EMBL/GenBank/DDBJ databases">
        <title>Acidithiobacillus sulfuriphilus sp. nov.: an extremely acidophilic sulfur-oxidizing chemolithotroph isolated from a neutral pH environment.</title>
        <authorList>
            <person name="Falagan C."/>
            <person name="Moya-Beltran A."/>
            <person name="Quatrini R."/>
            <person name="Johnson D.B."/>
        </authorList>
    </citation>
    <scope>NUCLEOTIDE SEQUENCE [LARGE SCALE GENOMIC DNA]</scope>
    <source>
        <strain evidence="10">CJ-2</strain>
    </source>
</reference>
<dbReference type="InterPro" id="IPR022907">
    <property type="entry name" value="VapC_family"/>
</dbReference>
<dbReference type="InterPro" id="IPR002716">
    <property type="entry name" value="PIN_dom"/>
</dbReference>
<comment type="cofactor">
    <cofactor evidence="1 8">
        <name>Mg(2+)</name>
        <dbReference type="ChEBI" id="CHEBI:18420"/>
    </cofactor>
</comment>
<evidence type="ECO:0000256" key="8">
    <source>
        <dbReference type="HAMAP-Rule" id="MF_00265"/>
    </source>
</evidence>
<evidence type="ECO:0000256" key="4">
    <source>
        <dbReference type="ARBA" id="ARBA00022723"/>
    </source>
</evidence>
<dbReference type="GO" id="GO:0004540">
    <property type="term" value="F:RNA nuclease activity"/>
    <property type="evidence" value="ECO:0007669"/>
    <property type="project" value="InterPro"/>
</dbReference>
<protein>
    <recommendedName>
        <fullName evidence="8">Ribonuclease VapC</fullName>
        <shortName evidence="8">RNase VapC</shortName>
        <ecNumber evidence="8">3.1.-.-</ecNumber>
    </recommendedName>
    <alternativeName>
        <fullName evidence="8">Toxin VapC</fullName>
    </alternativeName>
</protein>
<comment type="similarity">
    <text evidence="7 8">Belongs to the PINc/VapC protein family.</text>
</comment>
<keyword evidence="3 8" id="KW-0540">Nuclease</keyword>
<dbReference type="CDD" id="cd18745">
    <property type="entry name" value="PIN_VapC4-5_FitB-like"/>
    <property type="match status" value="1"/>
</dbReference>
<dbReference type="AlphaFoldDB" id="A0A3M8QW03"/>
<comment type="caution">
    <text evidence="10">The sequence shown here is derived from an EMBL/GenBank/DDBJ whole genome shotgun (WGS) entry which is preliminary data.</text>
</comment>
<dbReference type="GO" id="GO:0000287">
    <property type="term" value="F:magnesium ion binding"/>
    <property type="evidence" value="ECO:0007669"/>
    <property type="project" value="UniProtKB-UniRule"/>
</dbReference>
<dbReference type="GO" id="GO:0016787">
    <property type="term" value="F:hydrolase activity"/>
    <property type="evidence" value="ECO:0007669"/>
    <property type="project" value="UniProtKB-KW"/>
</dbReference>
<accession>A0A3M8QW03</accession>
<feature type="domain" description="PIN" evidence="9">
    <location>
        <begin position="7"/>
        <end position="127"/>
    </location>
</feature>
<dbReference type="GO" id="GO:0090729">
    <property type="term" value="F:toxin activity"/>
    <property type="evidence" value="ECO:0007669"/>
    <property type="project" value="UniProtKB-KW"/>
</dbReference>
<evidence type="ECO:0000259" key="9">
    <source>
        <dbReference type="Pfam" id="PF01850"/>
    </source>
</evidence>
<feature type="binding site" evidence="8">
    <location>
        <position position="100"/>
    </location>
    <ligand>
        <name>Mg(2+)</name>
        <dbReference type="ChEBI" id="CHEBI:18420"/>
    </ligand>
</feature>
<dbReference type="HAMAP" id="MF_00265">
    <property type="entry name" value="VapC_Nob1"/>
    <property type="match status" value="1"/>
</dbReference>
<dbReference type="RefSeq" id="WP_123105572.1">
    <property type="nucleotide sequence ID" value="NZ_CP127527.1"/>
</dbReference>
<evidence type="ECO:0000313" key="10">
    <source>
        <dbReference type="EMBL" id="RNF58680.1"/>
    </source>
</evidence>
<dbReference type="InterPro" id="IPR029060">
    <property type="entry name" value="PIN-like_dom_sf"/>
</dbReference>
<organism evidence="10">
    <name type="scientific">Acidithiobacillus sulfuriphilus</name>
    <dbReference type="NCBI Taxonomy" id="1867749"/>
    <lineage>
        <taxon>Bacteria</taxon>
        <taxon>Pseudomonadati</taxon>
        <taxon>Pseudomonadota</taxon>
        <taxon>Acidithiobacillia</taxon>
        <taxon>Acidithiobacillales</taxon>
        <taxon>Acidithiobacillaceae</taxon>
        <taxon>Acidithiobacillus</taxon>
    </lineage>
</organism>
<evidence type="ECO:0000256" key="5">
    <source>
        <dbReference type="ARBA" id="ARBA00022801"/>
    </source>
</evidence>
<sequence>MSKEQHYLLDTNAVIALLNGKEPALGRRVREHRPGDICISVIVTHELYYGAYKSQRMEHNVALVDSLLFEILEFDAEDARQAGEIRAELAKQGAPIGPYDLLIAGQAKARNLVLVTRNMGEFRRVAGLHVENWEQAGQ</sequence>
<dbReference type="Pfam" id="PF01850">
    <property type="entry name" value="PIN"/>
    <property type="match status" value="1"/>
</dbReference>
<gene>
    <name evidence="8" type="primary">vapC</name>
    <name evidence="10" type="ORF">EC580_12555</name>
</gene>
<dbReference type="SUPFAM" id="SSF88723">
    <property type="entry name" value="PIN domain-like"/>
    <property type="match status" value="1"/>
</dbReference>
<keyword evidence="2 8" id="KW-1277">Toxin-antitoxin system</keyword>
<evidence type="ECO:0000256" key="1">
    <source>
        <dbReference type="ARBA" id="ARBA00001946"/>
    </source>
</evidence>
<evidence type="ECO:0000256" key="6">
    <source>
        <dbReference type="ARBA" id="ARBA00022842"/>
    </source>
</evidence>
<dbReference type="PANTHER" id="PTHR33653">
    <property type="entry name" value="RIBONUCLEASE VAPC2"/>
    <property type="match status" value="1"/>
</dbReference>
<dbReference type="InterPro" id="IPR050556">
    <property type="entry name" value="Type_II_TA_system_RNase"/>
</dbReference>
<keyword evidence="4 8" id="KW-0479">Metal-binding</keyword>
<keyword evidence="5 8" id="KW-0378">Hydrolase</keyword>
<keyword evidence="6 8" id="KW-0460">Magnesium</keyword>
<feature type="binding site" evidence="8">
    <location>
        <position position="10"/>
    </location>
    <ligand>
        <name>Mg(2+)</name>
        <dbReference type="ChEBI" id="CHEBI:18420"/>
    </ligand>
</feature>
<evidence type="ECO:0000256" key="7">
    <source>
        <dbReference type="ARBA" id="ARBA00038093"/>
    </source>
</evidence>
<name>A0A3M8QW03_9PROT</name>
<evidence type="ECO:0000256" key="2">
    <source>
        <dbReference type="ARBA" id="ARBA00022649"/>
    </source>
</evidence>
<dbReference type="PANTHER" id="PTHR33653:SF1">
    <property type="entry name" value="RIBONUCLEASE VAPC2"/>
    <property type="match status" value="1"/>
</dbReference>
<dbReference type="Gene3D" id="3.40.50.1010">
    <property type="entry name" value="5'-nuclease"/>
    <property type="match status" value="1"/>
</dbReference>
<dbReference type="EMBL" id="RIZI01000190">
    <property type="protein sequence ID" value="RNF58680.1"/>
    <property type="molecule type" value="Genomic_DNA"/>
</dbReference>